<evidence type="ECO:0000256" key="3">
    <source>
        <dbReference type="ARBA" id="ARBA00007147"/>
    </source>
</evidence>
<name>A0ABR4Q1E2_9CEST</name>
<feature type="compositionally biased region" description="Pro residues" evidence="6">
    <location>
        <begin position="908"/>
        <end position="920"/>
    </location>
</feature>
<protein>
    <submittedName>
        <fullName evidence="8">Integrator complex subunit 8</fullName>
    </submittedName>
</protein>
<evidence type="ECO:0000256" key="6">
    <source>
        <dbReference type="SAM" id="MobiDB-lite"/>
    </source>
</evidence>
<evidence type="ECO:0000256" key="1">
    <source>
        <dbReference type="ARBA" id="ARBA00004123"/>
    </source>
</evidence>
<feature type="domain" description="INTS8 TPR repeats" evidence="7">
    <location>
        <begin position="1011"/>
        <end position="1205"/>
    </location>
</feature>
<evidence type="ECO:0000256" key="2">
    <source>
        <dbReference type="ARBA" id="ARBA00004286"/>
    </source>
</evidence>
<evidence type="ECO:0000256" key="5">
    <source>
        <dbReference type="ARBA" id="ARBA00023242"/>
    </source>
</evidence>
<organism evidence="8 9">
    <name type="scientific">Taenia crassiceps</name>
    <dbReference type="NCBI Taxonomy" id="6207"/>
    <lineage>
        <taxon>Eukaryota</taxon>
        <taxon>Metazoa</taxon>
        <taxon>Spiralia</taxon>
        <taxon>Lophotrochozoa</taxon>
        <taxon>Platyhelminthes</taxon>
        <taxon>Cestoda</taxon>
        <taxon>Eucestoda</taxon>
        <taxon>Cyclophyllidea</taxon>
        <taxon>Taeniidae</taxon>
        <taxon>Taenia</taxon>
    </lineage>
</organism>
<comment type="similarity">
    <text evidence="3">Belongs to the Integrator subunit 8 family.</text>
</comment>
<dbReference type="EMBL" id="JAKROA010000018">
    <property type="protein sequence ID" value="KAL5103400.1"/>
    <property type="molecule type" value="Genomic_DNA"/>
</dbReference>
<keyword evidence="5" id="KW-0539">Nucleus</keyword>
<dbReference type="InterPro" id="IPR057980">
    <property type="entry name" value="TPR_INTS8"/>
</dbReference>
<evidence type="ECO:0000259" key="7">
    <source>
        <dbReference type="Pfam" id="PF25756"/>
    </source>
</evidence>
<comment type="caution">
    <text evidence="8">The sequence shown here is derived from an EMBL/GenBank/DDBJ whole genome shotgun (WGS) entry which is preliminary data.</text>
</comment>
<proteinExistence type="inferred from homology"/>
<dbReference type="PANTHER" id="PTHR13350:SF1">
    <property type="entry name" value="INTEGRATOR COMPLEX SUBUNIT 8"/>
    <property type="match status" value="1"/>
</dbReference>
<dbReference type="PANTHER" id="PTHR13350">
    <property type="entry name" value="INTEGRATOR COMPLEX SUBUNIT 8"/>
    <property type="match status" value="1"/>
</dbReference>
<reference evidence="8 9" key="1">
    <citation type="journal article" date="2022" name="Front. Cell. Infect. Microbiol.">
        <title>The Genomes of Two Strains of Taenia crassiceps the Animal Model for the Study of Human Cysticercosis.</title>
        <authorList>
            <person name="Bobes R.J."/>
            <person name="Estrada K."/>
            <person name="Rios-Valencia D.G."/>
            <person name="Calderon-Gallegos A."/>
            <person name="de la Torre P."/>
            <person name="Carrero J.C."/>
            <person name="Sanchez-Flores A."/>
            <person name="Laclette J.P."/>
        </authorList>
    </citation>
    <scope>NUCLEOTIDE SEQUENCE [LARGE SCALE GENOMIC DNA]</scope>
    <source>
        <strain evidence="8">WFUcys</strain>
    </source>
</reference>
<sequence length="1208" mass="132019">MTANIDWLAYVLEPHTLLPDLEHLADDFKVRLMRSFLSHAECHDRRLSSVPVSEEEKTNSENLISSPSSSAIPINYDKSKTLDSLAMVIAAHFRFNVNLFAGVVTELPLRLASRLYRMLFHTLLERNSRGSTESSGTCTTPYDLGPWDSLEPTLAFATLVYHLWCLQVALSDSMLSLPNRDMTPAVWGLSEVPDQAFLQDSRADREALLMRHEESALRVHDLLRRLQASESAVSVARPTPASLAIATTVAEEEVPLPANRLVAGAAFTLGRLAFQHSLLEKATELFLLAQKAITAAKLECIEESGMTPLLVRSYLTCCQQQQLPRSLTISSPTTGHWHLIDTFCTTLRQSLDANDPEFFTLLSFSIPSPVRANLRGSSSSASIREAKKATVKSKFSQEDLIAALEEDTLMLKSVAPQLGFGLRRYLQQLIHEALVILTGRCANSPRKEVTQLRRILHDWQSFYTKVVVSNGIKGILQSSSVQTNAFCEMLLLATGEDDAPSIDAKEAAGILFSILGRLLREDGAEKTEVINFVGDFLVRIRLTLSGGGSTAASRAAMLFVDALAGSALMNVLPDDFQNVTGVLQRDRKLEKQTPDYLSNDLPDVAAGCALPSPLFVSQVHRGNLYSETRTASPFSLLIASSNPKVVLNACTDLVNAGSSVEVILRSGGWVDTILPTVIKWITPSDPPSKQRRDASLNGGLPPPLLYEFLAVASENGQCCLPPLLLLLRAIDFRRERGDYEAAMAFRLAANHVFPPSGQGTPGGPAGGGGGSGALWRRSLPRWIRGVMEHEAVVVDLLRGMNCNSLSSAPSQVRIEEGELVNRCKAILTNDLGPDAVISDDLVSCATCYLLIKEPSFISTLSGGPPMLEFITRLYKLSMEKEKPPLATRDLCINRLLIWLRPILEVPSSLPPPPPPPPPPSRMSRDPRHVAGVTGSGGSSSPALVSNAPIPPPNTDPLRFLIRLVTQTQGDEAHRRLLDSFINCLAGCAMSVQPLFKTDMIAEPWLSLPPLSALMETLQFALTCGINSEPQNVKWLLLQADLQMASTNVDFRTVLCLILQAAAVASDYFARPVPSSVFTERTLAAMVQCCRSLGCIGEAIVLCQFGPDGGALITTGLQIIDSLRCEGNVVLPYTFDSLDGIATFLWNLDLLEALANLQLFNGSQSKKTTFLRCINQPEVNAFNTREILQMTRNKRASEFLRHLSNQMLT</sequence>
<evidence type="ECO:0000256" key="4">
    <source>
        <dbReference type="ARBA" id="ARBA00022454"/>
    </source>
</evidence>
<keyword evidence="4" id="KW-0158">Chromosome</keyword>
<dbReference type="Pfam" id="PF25756">
    <property type="entry name" value="TPR_INTS8"/>
    <property type="match status" value="1"/>
</dbReference>
<comment type="subcellular location">
    <subcellularLocation>
        <location evidence="2">Chromosome</location>
    </subcellularLocation>
    <subcellularLocation>
        <location evidence="1">Nucleus</location>
    </subcellularLocation>
</comment>
<gene>
    <name evidence="8" type="ORF">TcWFU_006329</name>
</gene>
<evidence type="ECO:0000313" key="9">
    <source>
        <dbReference type="Proteomes" id="UP001651158"/>
    </source>
</evidence>
<dbReference type="Proteomes" id="UP001651158">
    <property type="component" value="Unassembled WGS sequence"/>
</dbReference>
<feature type="region of interest" description="Disordered" evidence="6">
    <location>
        <begin position="907"/>
        <end position="944"/>
    </location>
</feature>
<evidence type="ECO:0000313" key="8">
    <source>
        <dbReference type="EMBL" id="KAL5103400.1"/>
    </source>
</evidence>
<accession>A0ABR4Q1E2</accession>
<keyword evidence="9" id="KW-1185">Reference proteome</keyword>
<dbReference type="InterPro" id="IPR038751">
    <property type="entry name" value="INTS8"/>
</dbReference>